<feature type="region of interest" description="Disordered" evidence="1">
    <location>
        <begin position="16"/>
        <end position="55"/>
    </location>
</feature>
<evidence type="ECO:0000256" key="1">
    <source>
        <dbReference type="SAM" id="MobiDB-lite"/>
    </source>
</evidence>
<name>A0ABU6TQP4_9FABA</name>
<protein>
    <submittedName>
        <fullName evidence="2">Uncharacterized protein</fullName>
    </submittedName>
</protein>
<reference evidence="2 3" key="1">
    <citation type="journal article" date="2023" name="Plants (Basel)">
        <title>Bridging the Gap: Combining Genomics and Transcriptomics Approaches to Understand Stylosanthes scabra, an Orphan Legume from the Brazilian Caatinga.</title>
        <authorList>
            <person name="Ferreira-Neto J.R.C."/>
            <person name="da Silva M.D."/>
            <person name="Binneck E."/>
            <person name="de Melo N.F."/>
            <person name="da Silva R.H."/>
            <person name="de Melo A.L.T.M."/>
            <person name="Pandolfi V."/>
            <person name="Bustamante F.O."/>
            <person name="Brasileiro-Vidal A.C."/>
            <person name="Benko-Iseppon A.M."/>
        </authorList>
    </citation>
    <scope>NUCLEOTIDE SEQUENCE [LARGE SCALE GENOMIC DNA]</scope>
    <source>
        <tissue evidence="2">Leaves</tissue>
    </source>
</reference>
<dbReference type="EMBL" id="JASCZI010091400">
    <property type="protein sequence ID" value="MED6150193.1"/>
    <property type="molecule type" value="Genomic_DNA"/>
</dbReference>
<evidence type="ECO:0000313" key="2">
    <source>
        <dbReference type="EMBL" id="MED6150193.1"/>
    </source>
</evidence>
<proteinExistence type="predicted"/>
<comment type="caution">
    <text evidence="2">The sequence shown here is derived from an EMBL/GenBank/DDBJ whole genome shotgun (WGS) entry which is preliminary data.</text>
</comment>
<feature type="non-terminal residue" evidence="2">
    <location>
        <position position="1"/>
    </location>
</feature>
<dbReference type="Proteomes" id="UP001341840">
    <property type="component" value="Unassembled WGS sequence"/>
</dbReference>
<organism evidence="2 3">
    <name type="scientific">Stylosanthes scabra</name>
    <dbReference type="NCBI Taxonomy" id="79078"/>
    <lineage>
        <taxon>Eukaryota</taxon>
        <taxon>Viridiplantae</taxon>
        <taxon>Streptophyta</taxon>
        <taxon>Embryophyta</taxon>
        <taxon>Tracheophyta</taxon>
        <taxon>Spermatophyta</taxon>
        <taxon>Magnoliopsida</taxon>
        <taxon>eudicotyledons</taxon>
        <taxon>Gunneridae</taxon>
        <taxon>Pentapetalae</taxon>
        <taxon>rosids</taxon>
        <taxon>fabids</taxon>
        <taxon>Fabales</taxon>
        <taxon>Fabaceae</taxon>
        <taxon>Papilionoideae</taxon>
        <taxon>50 kb inversion clade</taxon>
        <taxon>dalbergioids sensu lato</taxon>
        <taxon>Dalbergieae</taxon>
        <taxon>Pterocarpus clade</taxon>
        <taxon>Stylosanthes</taxon>
    </lineage>
</organism>
<keyword evidence="3" id="KW-1185">Reference proteome</keyword>
<gene>
    <name evidence="2" type="ORF">PIB30_070012</name>
</gene>
<sequence>KSIVLAVRTLKLQDHFDPAKSPPQFEEVSTTPEKDAESVSKVSSGAGEGPISVAN</sequence>
<evidence type="ECO:0000313" key="3">
    <source>
        <dbReference type="Proteomes" id="UP001341840"/>
    </source>
</evidence>
<accession>A0ABU6TQP4</accession>